<evidence type="ECO:0000256" key="5">
    <source>
        <dbReference type="ARBA" id="ARBA00023004"/>
    </source>
</evidence>
<evidence type="ECO:0000256" key="7">
    <source>
        <dbReference type="PIRSR" id="PIRSR602401-1"/>
    </source>
</evidence>
<dbReference type="Gene3D" id="1.10.630.10">
    <property type="entry name" value="Cytochrome P450"/>
    <property type="match status" value="1"/>
</dbReference>
<keyword evidence="4" id="KW-0560">Oxidoreductase</keyword>
<accession>A0A0B7ABZ3</accession>
<dbReference type="Pfam" id="PF00067">
    <property type="entry name" value="p450"/>
    <property type="match status" value="1"/>
</dbReference>
<comment type="similarity">
    <text evidence="2">Belongs to the cytochrome P450 family.</text>
</comment>
<dbReference type="PANTHER" id="PTHR24303:SF13">
    <property type="entry name" value="CYTOCHROME P450 303A1-RELATED"/>
    <property type="match status" value="1"/>
</dbReference>
<name>A0A0B7ABZ3_9EUPU</name>
<keyword evidence="5 7" id="KW-0408">Iron</keyword>
<protein>
    <recommendedName>
        <fullName evidence="9">Cytochrome P450</fullName>
    </recommendedName>
</protein>
<keyword evidence="6" id="KW-0503">Monooxygenase</keyword>
<dbReference type="AlphaFoldDB" id="A0A0B7ABZ3"/>
<proteinExistence type="inferred from homology"/>
<dbReference type="InterPro" id="IPR002401">
    <property type="entry name" value="Cyt_P450_E_grp-I"/>
</dbReference>
<dbReference type="GO" id="GO:0016705">
    <property type="term" value="F:oxidoreductase activity, acting on paired donors, with incorporation or reduction of molecular oxygen"/>
    <property type="evidence" value="ECO:0007669"/>
    <property type="project" value="InterPro"/>
</dbReference>
<dbReference type="GO" id="GO:0005506">
    <property type="term" value="F:iron ion binding"/>
    <property type="evidence" value="ECO:0007669"/>
    <property type="project" value="InterPro"/>
</dbReference>
<dbReference type="InterPro" id="IPR001128">
    <property type="entry name" value="Cyt_P450"/>
</dbReference>
<dbReference type="PANTHER" id="PTHR24303">
    <property type="entry name" value="HEME-BINDING MONOOXYGENASE FAMILY"/>
    <property type="match status" value="1"/>
</dbReference>
<dbReference type="GO" id="GO:0020037">
    <property type="term" value="F:heme binding"/>
    <property type="evidence" value="ECO:0007669"/>
    <property type="project" value="InterPro"/>
</dbReference>
<reference evidence="8" key="1">
    <citation type="submission" date="2014-12" db="EMBL/GenBank/DDBJ databases">
        <title>Insight into the proteome of Arion vulgaris.</title>
        <authorList>
            <person name="Aradska J."/>
            <person name="Bulat T."/>
            <person name="Smidak R."/>
            <person name="Sarate P."/>
            <person name="Gangsoo J."/>
            <person name="Sialana F."/>
            <person name="Bilban M."/>
            <person name="Lubec G."/>
        </authorList>
    </citation>
    <scope>NUCLEOTIDE SEQUENCE</scope>
    <source>
        <tissue evidence="8">Skin</tissue>
    </source>
</reference>
<dbReference type="GO" id="GO:0004497">
    <property type="term" value="F:monooxygenase activity"/>
    <property type="evidence" value="ECO:0007669"/>
    <property type="project" value="UniProtKB-KW"/>
</dbReference>
<evidence type="ECO:0000256" key="1">
    <source>
        <dbReference type="ARBA" id="ARBA00001971"/>
    </source>
</evidence>
<gene>
    <name evidence="8" type="primary">ORF104725</name>
</gene>
<sequence length="125" mass="14105">MAHAVAKEKFLKGYRIPGDAVIMPNLDSLMMDEDIWGDPKVFRPERFINSEGKLSVPPEFIPFFIGVRACPASSIAQTVLSTFLADILFNFNIEPDVNGHLPSAERKRGLIPMPLDFKSKFLLRR</sequence>
<comment type="cofactor">
    <cofactor evidence="1 7">
        <name>heme</name>
        <dbReference type="ChEBI" id="CHEBI:30413"/>
    </cofactor>
</comment>
<dbReference type="EMBL" id="HACG01030590">
    <property type="protein sequence ID" value="CEK77455.1"/>
    <property type="molecule type" value="Transcribed_RNA"/>
</dbReference>
<feature type="binding site" description="axial binding residue" evidence="7">
    <location>
        <position position="70"/>
    </location>
    <ligand>
        <name>heme</name>
        <dbReference type="ChEBI" id="CHEBI:30413"/>
    </ligand>
    <ligandPart>
        <name>Fe</name>
        <dbReference type="ChEBI" id="CHEBI:18248"/>
    </ligandPart>
</feature>
<evidence type="ECO:0000313" key="8">
    <source>
        <dbReference type="EMBL" id="CEK77455.1"/>
    </source>
</evidence>
<keyword evidence="7" id="KW-0349">Heme</keyword>
<organism evidence="8">
    <name type="scientific">Arion vulgaris</name>
    <dbReference type="NCBI Taxonomy" id="1028688"/>
    <lineage>
        <taxon>Eukaryota</taxon>
        <taxon>Metazoa</taxon>
        <taxon>Spiralia</taxon>
        <taxon>Lophotrochozoa</taxon>
        <taxon>Mollusca</taxon>
        <taxon>Gastropoda</taxon>
        <taxon>Heterobranchia</taxon>
        <taxon>Euthyneura</taxon>
        <taxon>Panpulmonata</taxon>
        <taxon>Eupulmonata</taxon>
        <taxon>Stylommatophora</taxon>
        <taxon>Helicina</taxon>
        <taxon>Arionoidea</taxon>
        <taxon>Arionidae</taxon>
        <taxon>Arion</taxon>
    </lineage>
</organism>
<dbReference type="PRINTS" id="PR00463">
    <property type="entry name" value="EP450I"/>
</dbReference>
<dbReference type="SUPFAM" id="SSF48264">
    <property type="entry name" value="Cytochrome P450"/>
    <property type="match status" value="1"/>
</dbReference>
<evidence type="ECO:0000256" key="6">
    <source>
        <dbReference type="ARBA" id="ARBA00023033"/>
    </source>
</evidence>
<evidence type="ECO:0008006" key="9">
    <source>
        <dbReference type="Google" id="ProtNLM"/>
    </source>
</evidence>
<evidence type="ECO:0000256" key="3">
    <source>
        <dbReference type="ARBA" id="ARBA00022723"/>
    </source>
</evidence>
<evidence type="ECO:0000256" key="4">
    <source>
        <dbReference type="ARBA" id="ARBA00023002"/>
    </source>
</evidence>
<evidence type="ECO:0000256" key="2">
    <source>
        <dbReference type="ARBA" id="ARBA00010617"/>
    </source>
</evidence>
<dbReference type="InterPro" id="IPR036396">
    <property type="entry name" value="Cyt_P450_sf"/>
</dbReference>
<keyword evidence="3 7" id="KW-0479">Metal-binding</keyword>